<reference evidence="5 6" key="1">
    <citation type="submission" date="2020-08" db="EMBL/GenBank/DDBJ databases">
        <title>Genome public.</title>
        <authorList>
            <person name="Liu C."/>
            <person name="Sun Q."/>
        </authorList>
    </citation>
    <scope>NUCLEOTIDE SEQUENCE [LARGE SCALE GENOMIC DNA]</scope>
    <source>
        <strain evidence="5 6">New-7</strain>
    </source>
</reference>
<dbReference type="InterPro" id="IPR051354">
    <property type="entry name" value="Transposase_27_IS1"/>
</dbReference>
<sequence length="217" mass="25259">MGQCLNLYDRKNGNKYCGGTCVKDGTQSNGRQRYQCKSCHRKQQTLYSYDAYQKRGSGIRSTARILNISPTTLLSRIVQIVHTISRPTVITQSTYKVDEIKSFIRRKSEHIWIAYVLDRKSKQVVSYNIGPRTNATLNVVLKTLHLSDTKRGHTDRLKNYRSLIVTKIHRTSLYGTNHIEQHNLTIRTHLKRLARKTIYFSRNAVILSAILKIYFWR</sequence>
<organism evidence="5 6">
    <name type="scientific">Alistipes hominis</name>
    <dbReference type="NCBI Taxonomy" id="2763015"/>
    <lineage>
        <taxon>Bacteria</taxon>
        <taxon>Pseudomonadati</taxon>
        <taxon>Bacteroidota</taxon>
        <taxon>Bacteroidia</taxon>
        <taxon>Bacteroidales</taxon>
        <taxon>Rikenellaceae</taxon>
        <taxon>Alistipes</taxon>
    </lineage>
</organism>
<proteinExistence type="inferred from homology"/>
<protein>
    <submittedName>
        <fullName evidence="5">IS1 family transposase</fullName>
    </submittedName>
</protein>
<comment type="function">
    <text evidence="1">Absolutely required for transposition of IS1.</text>
</comment>
<dbReference type="PANTHER" id="PTHR33293:SF1">
    <property type="entry name" value="INSERTION ELEMENT IS1 1 PROTEIN INSB-RELATED"/>
    <property type="match status" value="1"/>
</dbReference>
<dbReference type="Proteomes" id="UP000636891">
    <property type="component" value="Unassembled WGS sequence"/>
</dbReference>
<evidence type="ECO:0000256" key="4">
    <source>
        <dbReference type="ARBA" id="ARBA00023172"/>
    </source>
</evidence>
<dbReference type="EMBL" id="JACOOK010000003">
    <property type="protein sequence ID" value="MBC5616688.1"/>
    <property type="molecule type" value="Genomic_DNA"/>
</dbReference>
<dbReference type="PANTHER" id="PTHR33293">
    <property type="entry name" value="INSERTION ELEMENT IS1 1 PROTEIN INSB-RELATED"/>
    <property type="match status" value="1"/>
</dbReference>
<evidence type="ECO:0000256" key="1">
    <source>
        <dbReference type="ARBA" id="ARBA00004091"/>
    </source>
</evidence>
<evidence type="ECO:0000313" key="6">
    <source>
        <dbReference type="Proteomes" id="UP000636891"/>
    </source>
</evidence>
<evidence type="ECO:0000256" key="3">
    <source>
        <dbReference type="ARBA" id="ARBA00022578"/>
    </source>
</evidence>
<keyword evidence="3" id="KW-0815">Transposition</keyword>
<comment type="caution">
    <text evidence="5">The sequence shown here is derived from an EMBL/GenBank/DDBJ whole genome shotgun (WGS) entry which is preliminary data.</text>
</comment>
<keyword evidence="4" id="KW-0233">DNA recombination</keyword>
<dbReference type="NCBIfam" id="NF033558">
    <property type="entry name" value="transpos_IS1"/>
    <property type="match status" value="1"/>
</dbReference>
<keyword evidence="6" id="KW-1185">Reference proteome</keyword>
<dbReference type="Pfam" id="PF03400">
    <property type="entry name" value="DDE_Tnp_IS1"/>
    <property type="match status" value="1"/>
</dbReference>
<accession>A0ABR7CM03</accession>
<evidence type="ECO:0000313" key="5">
    <source>
        <dbReference type="EMBL" id="MBC5616688.1"/>
    </source>
</evidence>
<evidence type="ECO:0000256" key="2">
    <source>
        <dbReference type="ARBA" id="ARBA00008841"/>
    </source>
</evidence>
<comment type="similarity">
    <text evidence="2">Belongs to the transposase 27 family.</text>
</comment>
<gene>
    <name evidence="5" type="ORF">H8S08_06600</name>
</gene>
<dbReference type="InterPro" id="IPR005063">
    <property type="entry name" value="Transposase_27"/>
</dbReference>
<name>A0ABR7CM03_9BACT</name>